<dbReference type="InterPro" id="IPR036388">
    <property type="entry name" value="WH-like_DNA-bd_sf"/>
</dbReference>
<evidence type="ECO:0000313" key="3">
    <source>
        <dbReference type="EMBL" id="MBB3159124.1"/>
    </source>
</evidence>
<protein>
    <submittedName>
        <fullName evidence="3">DNA-binding PadR family transcriptional regulator</fullName>
    </submittedName>
</protein>
<gene>
    <name evidence="3" type="ORF">FHS07_002842</name>
</gene>
<proteinExistence type="predicted"/>
<dbReference type="PANTHER" id="PTHR43252">
    <property type="entry name" value="TRANSCRIPTIONAL REGULATOR YQJI"/>
    <property type="match status" value="1"/>
</dbReference>
<dbReference type="InterPro" id="IPR005149">
    <property type="entry name" value="Tscrpt_reg_PadR_N"/>
</dbReference>
<dbReference type="Pfam" id="PF10400">
    <property type="entry name" value="Vir_act_alpha_C"/>
    <property type="match status" value="1"/>
</dbReference>
<evidence type="ECO:0000313" key="4">
    <source>
        <dbReference type="Proteomes" id="UP000543579"/>
    </source>
</evidence>
<evidence type="ECO:0000259" key="1">
    <source>
        <dbReference type="Pfam" id="PF03551"/>
    </source>
</evidence>
<name>A0A7W5CLI8_9MICO</name>
<dbReference type="RefSeq" id="WP_183420517.1">
    <property type="nucleotide sequence ID" value="NZ_JACHXY010000003.1"/>
</dbReference>
<dbReference type="PANTHER" id="PTHR43252:SF6">
    <property type="entry name" value="NEGATIVE TRANSCRIPTION REGULATOR PADR"/>
    <property type="match status" value="1"/>
</dbReference>
<reference evidence="3 4" key="1">
    <citation type="submission" date="2020-08" db="EMBL/GenBank/DDBJ databases">
        <title>Genomic Encyclopedia of Type Strains, Phase III (KMG-III): the genomes of soil and plant-associated and newly described type strains.</title>
        <authorList>
            <person name="Whitman W."/>
        </authorList>
    </citation>
    <scope>NUCLEOTIDE SEQUENCE [LARGE SCALE GENOMIC DNA]</scope>
    <source>
        <strain evidence="3 4">CECT 8356</strain>
    </source>
</reference>
<dbReference type="EMBL" id="JACHXY010000003">
    <property type="protein sequence ID" value="MBB3159124.1"/>
    <property type="molecule type" value="Genomic_DNA"/>
</dbReference>
<dbReference type="Pfam" id="PF03551">
    <property type="entry name" value="PadR"/>
    <property type="match status" value="1"/>
</dbReference>
<dbReference type="InterPro" id="IPR018309">
    <property type="entry name" value="Tscrpt_reg_PadR_C"/>
</dbReference>
<dbReference type="Proteomes" id="UP000543579">
    <property type="component" value="Unassembled WGS sequence"/>
</dbReference>
<accession>A0A7W5CLI8</accession>
<dbReference type="SUPFAM" id="SSF46785">
    <property type="entry name" value="Winged helix' DNA-binding domain"/>
    <property type="match status" value="1"/>
</dbReference>
<comment type="caution">
    <text evidence="3">The sequence shown here is derived from an EMBL/GenBank/DDBJ whole genome shotgun (WGS) entry which is preliminary data.</text>
</comment>
<dbReference type="InterPro" id="IPR036390">
    <property type="entry name" value="WH_DNA-bd_sf"/>
</dbReference>
<organism evidence="3 4">
    <name type="scientific">Microbacterium proteolyticum</name>
    <dbReference type="NCBI Taxonomy" id="1572644"/>
    <lineage>
        <taxon>Bacteria</taxon>
        <taxon>Bacillati</taxon>
        <taxon>Actinomycetota</taxon>
        <taxon>Actinomycetes</taxon>
        <taxon>Micrococcales</taxon>
        <taxon>Microbacteriaceae</taxon>
        <taxon>Microbacterium</taxon>
    </lineage>
</organism>
<feature type="domain" description="Transcription regulator PadR C-terminal" evidence="2">
    <location>
        <begin position="87"/>
        <end position="159"/>
    </location>
</feature>
<dbReference type="Gene3D" id="1.10.10.10">
    <property type="entry name" value="Winged helix-like DNA-binding domain superfamily/Winged helix DNA-binding domain"/>
    <property type="match status" value="1"/>
</dbReference>
<keyword evidence="3" id="KW-0238">DNA-binding</keyword>
<evidence type="ECO:0000259" key="2">
    <source>
        <dbReference type="Pfam" id="PF10400"/>
    </source>
</evidence>
<sequence length="185" mass="19701">MSVRQSLLAILDRGACYGSQLRAEYERRTGARVNVGQVYTTLERLERDGLVTGAGVDDEARVLWEPTEAGRAEVRAWLSTASLAEGRDDVALKIALAVTLPGADIGGILSAQRAAVRAALAEAEAASEERDADAVPAAIVRAARRARLEADLRWLDEVAVLAAGATPFALSEDRPRRGRPARSVG</sequence>
<feature type="domain" description="Transcription regulator PadR N-terminal" evidence="1">
    <location>
        <begin position="7"/>
        <end position="75"/>
    </location>
</feature>
<dbReference type="AlphaFoldDB" id="A0A7W5CLI8"/>
<dbReference type="GO" id="GO:0003677">
    <property type="term" value="F:DNA binding"/>
    <property type="evidence" value="ECO:0007669"/>
    <property type="project" value="UniProtKB-KW"/>
</dbReference>